<dbReference type="PANTHER" id="PTHR24185:SF1">
    <property type="entry name" value="CALCIUM-INDEPENDENT PHOSPHOLIPASE A2-GAMMA"/>
    <property type="match status" value="1"/>
</dbReference>
<keyword evidence="2" id="KW-0443">Lipid metabolism</keyword>
<dbReference type="InterPro" id="IPR016035">
    <property type="entry name" value="Acyl_Trfase/lysoPLipase"/>
</dbReference>
<dbReference type="GO" id="GO:0016020">
    <property type="term" value="C:membrane"/>
    <property type="evidence" value="ECO:0007669"/>
    <property type="project" value="TreeGrafter"/>
</dbReference>
<keyword evidence="1" id="KW-0378">Hydrolase</keyword>
<evidence type="ECO:0000313" key="3">
    <source>
        <dbReference type="EnsemblProtists" id="EOD23428"/>
    </source>
</evidence>
<reference evidence="4" key="1">
    <citation type="journal article" date="2013" name="Nature">
        <title>Pan genome of the phytoplankton Emiliania underpins its global distribution.</title>
        <authorList>
            <person name="Read B.A."/>
            <person name="Kegel J."/>
            <person name="Klute M.J."/>
            <person name="Kuo A."/>
            <person name="Lefebvre S.C."/>
            <person name="Maumus F."/>
            <person name="Mayer C."/>
            <person name="Miller J."/>
            <person name="Monier A."/>
            <person name="Salamov A."/>
            <person name="Young J."/>
            <person name="Aguilar M."/>
            <person name="Claverie J.M."/>
            <person name="Frickenhaus S."/>
            <person name="Gonzalez K."/>
            <person name="Herman E.K."/>
            <person name="Lin Y.C."/>
            <person name="Napier J."/>
            <person name="Ogata H."/>
            <person name="Sarno A.F."/>
            <person name="Shmutz J."/>
            <person name="Schroeder D."/>
            <person name="de Vargas C."/>
            <person name="Verret F."/>
            <person name="von Dassow P."/>
            <person name="Valentin K."/>
            <person name="Van de Peer Y."/>
            <person name="Wheeler G."/>
            <person name="Dacks J.B."/>
            <person name="Delwiche C.F."/>
            <person name="Dyhrman S.T."/>
            <person name="Glockner G."/>
            <person name="John U."/>
            <person name="Richards T."/>
            <person name="Worden A.Z."/>
            <person name="Zhang X."/>
            <person name="Grigoriev I.V."/>
            <person name="Allen A.E."/>
            <person name="Bidle K."/>
            <person name="Borodovsky M."/>
            <person name="Bowler C."/>
            <person name="Brownlee C."/>
            <person name="Cock J.M."/>
            <person name="Elias M."/>
            <person name="Gladyshev V.N."/>
            <person name="Groth M."/>
            <person name="Guda C."/>
            <person name="Hadaegh A."/>
            <person name="Iglesias-Rodriguez M.D."/>
            <person name="Jenkins J."/>
            <person name="Jones B.M."/>
            <person name="Lawson T."/>
            <person name="Leese F."/>
            <person name="Lindquist E."/>
            <person name="Lobanov A."/>
            <person name="Lomsadze A."/>
            <person name="Malik S.B."/>
            <person name="Marsh M.E."/>
            <person name="Mackinder L."/>
            <person name="Mock T."/>
            <person name="Mueller-Roeber B."/>
            <person name="Pagarete A."/>
            <person name="Parker M."/>
            <person name="Probert I."/>
            <person name="Quesneville H."/>
            <person name="Raines C."/>
            <person name="Rensing S.A."/>
            <person name="Riano-Pachon D.M."/>
            <person name="Richier S."/>
            <person name="Rokitta S."/>
            <person name="Shiraiwa Y."/>
            <person name="Soanes D.M."/>
            <person name="van der Giezen M."/>
            <person name="Wahlund T.M."/>
            <person name="Williams B."/>
            <person name="Wilson W."/>
            <person name="Wolfe G."/>
            <person name="Wurch L.L."/>
        </authorList>
    </citation>
    <scope>NUCLEOTIDE SEQUENCE</scope>
</reference>
<protein>
    <recommendedName>
        <fullName evidence="5">PNPLA domain-containing protein</fullName>
    </recommendedName>
</protein>
<sequence>MAPRFKQALQTLLGNAPMLARKDSPPYVMCTTFDMSKEATVVFARATSAAPTYFDPMIVTTANGTPNRTFVDGGIQANCPAKLAVKFATEFQLHSRADNFVEMIASLGTGLESPSLSVPRDNGLSWAARLISFALESEKLWKDGILENAALRDVPKVRVNPPGLGSLDPFVSSSIPELREGTTEYLKSHAGKLTIGRLIHLVHAKLWRIKQLTNLVAGTASPMQIEMREHRLDFSTMSEPVLRKIIEDRRDCVSSVELKELRDEAEAAFSEQPFVPSLEGRFVVKFNGTEQELTGREFNISSAEQGTPQLQVWWRSDFGDFPISGFPRSIRVVGEQ</sequence>
<proteinExistence type="predicted"/>
<dbReference type="PANTHER" id="PTHR24185">
    <property type="entry name" value="CALCIUM-INDEPENDENT PHOSPHOLIPASE A2-GAMMA"/>
    <property type="match status" value="1"/>
</dbReference>
<organism evidence="3 4">
    <name type="scientific">Emiliania huxleyi (strain CCMP1516)</name>
    <dbReference type="NCBI Taxonomy" id="280463"/>
    <lineage>
        <taxon>Eukaryota</taxon>
        <taxon>Haptista</taxon>
        <taxon>Haptophyta</taxon>
        <taxon>Prymnesiophyceae</taxon>
        <taxon>Isochrysidales</taxon>
        <taxon>Noelaerhabdaceae</taxon>
        <taxon>Emiliania</taxon>
    </lineage>
</organism>
<dbReference type="GO" id="GO:0016042">
    <property type="term" value="P:lipid catabolic process"/>
    <property type="evidence" value="ECO:0007669"/>
    <property type="project" value="UniProtKB-KW"/>
</dbReference>
<dbReference type="RefSeq" id="XP_005775857.1">
    <property type="nucleotide sequence ID" value="XM_005775800.1"/>
</dbReference>
<dbReference type="GO" id="GO:0004620">
    <property type="term" value="F:phospholipase activity"/>
    <property type="evidence" value="ECO:0007669"/>
    <property type="project" value="TreeGrafter"/>
</dbReference>
<dbReference type="GO" id="GO:0006631">
    <property type="term" value="P:fatty acid metabolic process"/>
    <property type="evidence" value="ECO:0007669"/>
    <property type="project" value="TreeGrafter"/>
</dbReference>
<keyword evidence="2" id="KW-0442">Lipid degradation</keyword>
<dbReference type="SUPFAM" id="SSF52151">
    <property type="entry name" value="FabD/lysophospholipase-like"/>
    <property type="match status" value="1"/>
</dbReference>
<dbReference type="Gene3D" id="3.40.1090.10">
    <property type="entry name" value="Cytosolic phospholipase A2 catalytic domain"/>
    <property type="match status" value="1"/>
</dbReference>
<evidence type="ECO:0008006" key="5">
    <source>
        <dbReference type="Google" id="ProtNLM"/>
    </source>
</evidence>
<accession>A0A0D3JIU3</accession>
<name>A0A0D3JIU3_EMIH1</name>
<evidence type="ECO:0000256" key="1">
    <source>
        <dbReference type="ARBA" id="ARBA00022801"/>
    </source>
</evidence>
<reference evidence="3" key="2">
    <citation type="submission" date="2024-10" db="UniProtKB">
        <authorList>
            <consortium name="EnsemblProtists"/>
        </authorList>
    </citation>
    <scope>IDENTIFICATION</scope>
</reference>
<dbReference type="EnsemblProtists" id="EOD23428">
    <property type="protein sequence ID" value="EOD23428"/>
    <property type="gene ID" value="EMIHUDRAFT_239708"/>
</dbReference>
<dbReference type="Proteomes" id="UP000013827">
    <property type="component" value="Unassembled WGS sequence"/>
</dbReference>
<evidence type="ECO:0000256" key="2">
    <source>
        <dbReference type="ARBA" id="ARBA00022963"/>
    </source>
</evidence>
<evidence type="ECO:0000313" key="4">
    <source>
        <dbReference type="Proteomes" id="UP000013827"/>
    </source>
</evidence>
<dbReference type="AlphaFoldDB" id="A0A0D3JIU3"/>
<dbReference type="KEGG" id="ehx:EMIHUDRAFT_239708"/>
<dbReference type="HOGENOM" id="CLU_827494_0_0_1"/>
<dbReference type="GeneID" id="17268972"/>
<dbReference type="PaxDb" id="2903-EOD23428"/>
<keyword evidence="4" id="KW-1185">Reference proteome</keyword>